<dbReference type="NCBIfam" id="TIGR00758">
    <property type="entry name" value="UDG_fam4"/>
    <property type="match status" value="1"/>
</dbReference>
<evidence type="ECO:0000256" key="11">
    <source>
        <dbReference type="ARBA" id="ARBA00023204"/>
    </source>
</evidence>
<dbReference type="GO" id="GO:0046872">
    <property type="term" value="F:metal ion binding"/>
    <property type="evidence" value="ECO:0007669"/>
    <property type="project" value="UniProtKB-KW"/>
</dbReference>
<dbReference type="GO" id="GO:0051539">
    <property type="term" value="F:4 iron, 4 sulfur cluster binding"/>
    <property type="evidence" value="ECO:0007669"/>
    <property type="project" value="UniProtKB-KW"/>
</dbReference>
<evidence type="ECO:0000256" key="6">
    <source>
        <dbReference type="ARBA" id="ARBA00022723"/>
    </source>
</evidence>
<dbReference type="GO" id="GO:0004844">
    <property type="term" value="F:uracil DNA N-glycosylase activity"/>
    <property type="evidence" value="ECO:0007669"/>
    <property type="project" value="UniProtKB-EC"/>
</dbReference>
<evidence type="ECO:0000256" key="7">
    <source>
        <dbReference type="ARBA" id="ARBA00022763"/>
    </source>
</evidence>
<dbReference type="EMBL" id="DTCK01000010">
    <property type="protein sequence ID" value="HGQ35393.1"/>
    <property type="molecule type" value="Genomic_DNA"/>
</dbReference>
<dbReference type="AlphaFoldDB" id="A0A7C4NML0"/>
<reference evidence="14" key="1">
    <citation type="journal article" date="2020" name="mSystems">
        <title>Genome- and Community-Level Interaction Insights into Carbon Utilization and Element Cycling Functions of Hydrothermarchaeota in Hydrothermal Sediment.</title>
        <authorList>
            <person name="Zhou Z."/>
            <person name="Liu Y."/>
            <person name="Xu W."/>
            <person name="Pan J."/>
            <person name="Luo Z.H."/>
            <person name="Li M."/>
        </authorList>
    </citation>
    <scope>NUCLEOTIDE SEQUENCE [LARGE SCALE GENOMIC DNA]</scope>
    <source>
        <strain evidence="14">SpSt-637</strain>
        <strain evidence="13">SpSt-667</strain>
    </source>
</reference>
<evidence type="ECO:0000256" key="3">
    <source>
        <dbReference type="ARBA" id="ARBA00012030"/>
    </source>
</evidence>
<dbReference type="NCBIfam" id="NF040953">
    <property type="entry name" value="Arch_udg"/>
    <property type="match status" value="1"/>
</dbReference>
<accession>A0A7C4NML0</accession>
<comment type="catalytic activity">
    <reaction evidence="1">
        <text>Hydrolyzes single-stranded DNA or mismatched double-stranded DNA and polynucleotides, releasing free uracil.</text>
        <dbReference type="EC" id="3.2.2.27"/>
    </reaction>
</comment>
<organism evidence="14">
    <name type="scientific">Ignisphaera aggregans</name>
    <dbReference type="NCBI Taxonomy" id="334771"/>
    <lineage>
        <taxon>Archaea</taxon>
        <taxon>Thermoproteota</taxon>
        <taxon>Thermoprotei</taxon>
        <taxon>Desulfurococcales</taxon>
        <taxon>Desulfurococcaceae</taxon>
        <taxon>Ignisphaera</taxon>
    </lineage>
</organism>
<protein>
    <recommendedName>
        <fullName evidence="4">Type-4 uracil-DNA glycosylase</fullName>
        <ecNumber evidence="3">3.2.2.27</ecNumber>
    </recommendedName>
</protein>
<dbReference type="InterPro" id="IPR036895">
    <property type="entry name" value="Uracil-DNA_glycosylase-like_sf"/>
</dbReference>
<dbReference type="PANTHER" id="PTHR33693:SF1">
    <property type="entry name" value="TYPE-4 URACIL-DNA GLYCOSYLASE"/>
    <property type="match status" value="1"/>
</dbReference>
<keyword evidence="8" id="KW-0378">Hydrolase</keyword>
<comment type="caution">
    <text evidence="14">The sequence shown here is derived from an EMBL/GenBank/DDBJ whole genome shotgun (WGS) entry which is preliminary data.</text>
</comment>
<dbReference type="SMART" id="SM00986">
    <property type="entry name" value="UDG"/>
    <property type="match status" value="1"/>
</dbReference>
<gene>
    <name evidence="14" type="ORF">ENU08_04610</name>
    <name evidence="13" type="ORF">ENU41_01770</name>
</gene>
<dbReference type="CDD" id="cd10030">
    <property type="entry name" value="UDG-F4_TTUDGA_SPO1dp_like"/>
    <property type="match status" value="1"/>
</dbReference>
<dbReference type="Gene3D" id="3.40.470.10">
    <property type="entry name" value="Uracil-DNA glycosylase-like domain"/>
    <property type="match status" value="1"/>
</dbReference>
<evidence type="ECO:0000256" key="5">
    <source>
        <dbReference type="ARBA" id="ARBA00022485"/>
    </source>
</evidence>
<evidence type="ECO:0000256" key="9">
    <source>
        <dbReference type="ARBA" id="ARBA00023004"/>
    </source>
</evidence>
<name>A0A7C4NML0_9CREN</name>
<proteinExistence type="inferred from homology"/>
<keyword evidence="7" id="KW-0227">DNA damage</keyword>
<dbReference type="InterPro" id="IPR005273">
    <property type="entry name" value="Ura-DNA_glyco_family4"/>
</dbReference>
<dbReference type="SMART" id="SM00987">
    <property type="entry name" value="UreE_C"/>
    <property type="match status" value="1"/>
</dbReference>
<dbReference type="Pfam" id="PF03167">
    <property type="entry name" value="UDG"/>
    <property type="match status" value="1"/>
</dbReference>
<dbReference type="InterPro" id="IPR005122">
    <property type="entry name" value="Uracil-DNA_glycosylase-like"/>
</dbReference>
<keyword evidence="10" id="KW-0411">Iron-sulfur</keyword>
<dbReference type="EMBL" id="DTBD01000039">
    <property type="protein sequence ID" value="HGQ64507.1"/>
    <property type="molecule type" value="Genomic_DNA"/>
</dbReference>
<keyword evidence="11" id="KW-0234">DNA repair</keyword>
<evidence type="ECO:0000256" key="10">
    <source>
        <dbReference type="ARBA" id="ARBA00023014"/>
    </source>
</evidence>
<keyword evidence="9" id="KW-0408">Iron</keyword>
<dbReference type="InterPro" id="IPR051536">
    <property type="entry name" value="UDG_Type-4/5"/>
</dbReference>
<evidence type="ECO:0000313" key="14">
    <source>
        <dbReference type="EMBL" id="HGQ64507.1"/>
    </source>
</evidence>
<evidence type="ECO:0000256" key="4">
    <source>
        <dbReference type="ARBA" id="ARBA00019403"/>
    </source>
</evidence>
<keyword evidence="5" id="KW-0004">4Fe-4S</keyword>
<dbReference type="PANTHER" id="PTHR33693">
    <property type="entry name" value="TYPE-5 URACIL-DNA GLYCOSYLASE"/>
    <property type="match status" value="1"/>
</dbReference>
<dbReference type="GO" id="GO:0006281">
    <property type="term" value="P:DNA repair"/>
    <property type="evidence" value="ECO:0007669"/>
    <property type="project" value="UniProtKB-KW"/>
</dbReference>
<dbReference type="InterPro" id="IPR053423">
    <property type="entry name" value="Type-4_UDG"/>
</dbReference>
<dbReference type="SUPFAM" id="SSF52141">
    <property type="entry name" value="Uracil-DNA glycosylase-like"/>
    <property type="match status" value="1"/>
</dbReference>
<evidence type="ECO:0000256" key="8">
    <source>
        <dbReference type="ARBA" id="ARBA00022801"/>
    </source>
</evidence>
<sequence length="224" mass="25098">MSWEELEESIKTCFRCPLHRYRRNPVPGEGSKTSKVMLIGEAPGATEDEMGRPFVGAAGKLLTLTLESIGIKREDVYITNVVKCRPPQNREPIEEEIENCSIYLESQISLLKPKVVVTLGNIAGKKIFSLASKPWNGVTRMRGKVYKLTILGFEVHVIPTIHPAAALYNPAMRTILLNDLKLVKDLLSSTSTLSTSATDKQTITKEDKENKKELRTLVDYIKKK</sequence>
<evidence type="ECO:0000256" key="2">
    <source>
        <dbReference type="ARBA" id="ARBA00006521"/>
    </source>
</evidence>
<evidence type="ECO:0000259" key="12">
    <source>
        <dbReference type="SMART" id="SM00986"/>
    </source>
</evidence>
<keyword evidence="6" id="KW-0479">Metal-binding</keyword>
<comment type="similarity">
    <text evidence="2">Belongs to the uracil-DNA glycosylase (UDG) superfamily. Type 4 (UDGa) family.</text>
</comment>
<feature type="domain" description="Uracil-DNA glycosylase-like" evidence="12">
    <location>
        <begin position="27"/>
        <end position="181"/>
    </location>
</feature>
<evidence type="ECO:0000313" key="13">
    <source>
        <dbReference type="EMBL" id="HGQ35393.1"/>
    </source>
</evidence>
<dbReference type="EC" id="3.2.2.27" evidence="3"/>
<evidence type="ECO:0000256" key="1">
    <source>
        <dbReference type="ARBA" id="ARBA00001400"/>
    </source>
</evidence>